<dbReference type="GO" id="GO:0005634">
    <property type="term" value="C:nucleus"/>
    <property type="evidence" value="ECO:0007669"/>
    <property type="project" value="UniProtKB-SubCell"/>
</dbReference>
<feature type="compositionally biased region" description="Low complexity" evidence="7">
    <location>
        <begin position="297"/>
        <end position="317"/>
    </location>
</feature>
<sequence>MSDTYSPYWLASALGLNAAGNTGSNLTSLPRLVIHSKDYFCDPDYLKPKDKKNIAATNISPKEQSTTIEVQEAVLQPVTDFHGNSQHADHQLTFNHIADTQRNNNNNKNTNIEQSIDMSDTNNFFGSESALNAEPEAQNSEPEPVKDQEAQTFLTEVSLSRLSSNSTMSQNSSPSPQPGIQPPSQSDSSDKTQNRIRLGRKFKKWQCEALERQYAITKNPSYADRQRLVEELKLSSCQIRSWFQNKRYRVKHESNSRQVLNKILPLCNTVPNIQSSSQLQFNNQNIQCSSRVPSPQYYSSSTSSHQSSLSPQSSTPSCGPFDFPTTESGVQKPPTVGFEEWQLKTLNEFRKGGDMCTF</sequence>
<name>G0NKT1_CAEBE</name>
<feature type="compositionally biased region" description="Low complexity" evidence="7">
    <location>
        <begin position="160"/>
        <end position="174"/>
    </location>
</feature>
<dbReference type="PROSITE" id="PS50071">
    <property type="entry name" value="HOMEOBOX_2"/>
    <property type="match status" value="1"/>
</dbReference>
<evidence type="ECO:0000259" key="8">
    <source>
        <dbReference type="PROSITE" id="PS50071"/>
    </source>
</evidence>
<keyword evidence="3 5" id="KW-0371">Homeobox</keyword>
<evidence type="ECO:0000313" key="9">
    <source>
        <dbReference type="EMBL" id="EGT33131.1"/>
    </source>
</evidence>
<feature type="region of interest" description="Disordered" evidence="7">
    <location>
        <begin position="297"/>
        <end position="335"/>
    </location>
</feature>
<evidence type="ECO:0000256" key="1">
    <source>
        <dbReference type="ARBA" id="ARBA00004123"/>
    </source>
</evidence>
<keyword evidence="2 5" id="KW-0238">DNA-binding</keyword>
<feature type="region of interest" description="Disordered" evidence="7">
    <location>
        <begin position="160"/>
        <end position="193"/>
    </location>
</feature>
<dbReference type="EMBL" id="GL379902">
    <property type="protein sequence ID" value="EGT33131.1"/>
    <property type="molecule type" value="Genomic_DNA"/>
</dbReference>
<evidence type="ECO:0000256" key="2">
    <source>
        <dbReference type="ARBA" id="ARBA00023125"/>
    </source>
</evidence>
<gene>
    <name evidence="9" type="ORF">CAEBREN_25560</name>
</gene>
<dbReference type="GO" id="GO:0000981">
    <property type="term" value="F:DNA-binding transcription factor activity, RNA polymerase II-specific"/>
    <property type="evidence" value="ECO:0007669"/>
    <property type="project" value="InterPro"/>
</dbReference>
<dbReference type="PROSITE" id="PS00027">
    <property type="entry name" value="HOMEOBOX_1"/>
    <property type="match status" value="1"/>
</dbReference>
<dbReference type="InterPro" id="IPR009057">
    <property type="entry name" value="Homeodomain-like_sf"/>
</dbReference>
<dbReference type="Gene3D" id="1.10.10.60">
    <property type="entry name" value="Homeodomain-like"/>
    <property type="match status" value="1"/>
</dbReference>
<dbReference type="GO" id="GO:0003677">
    <property type="term" value="F:DNA binding"/>
    <property type="evidence" value="ECO:0007669"/>
    <property type="project" value="UniProtKB-UniRule"/>
</dbReference>
<accession>G0NKT1</accession>
<proteinExistence type="predicted"/>
<keyword evidence="10" id="KW-1185">Reference proteome</keyword>
<organism evidence="10">
    <name type="scientific">Caenorhabditis brenneri</name>
    <name type="common">Nematode worm</name>
    <dbReference type="NCBI Taxonomy" id="135651"/>
    <lineage>
        <taxon>Eukaryota</taxon>
        <taxon>Metazoa</taxon>
        <taxon>Ecdysozoa</taxon>
        <taxon>Nematoda</taxon>
        <taxon>Chromadorea</taxon>
        <taxon>Rhabditida</taxon>
        <taxon>Rhabditina</taxon>
        <taxon>Rhabditomorpha</taxon>
        <taxon>Rhabditoidea</taxon>
        <taxon>Rhabditidae</taxon>
        <taxon>Peloderinae</taxon>
        <taxon>Caenorhabditis</taxon>
    </lineage>
</organism>
<keyword evidence="4 5" id="KW-0539">Nucleus</keyword>
<comment type="subcellular location">
    <subcellularLocation>
        <location evidence="1 5 6">Nucleus</location>
    </subcellularLocation>
</comment>
<dbReference type="SMART" id="SM00389">
    <property type="entry name" value="HOX"/>
    <property type="match status" value="1"/>
</dbReference>
<evidence type="ECO:0000256" key="5">
    <source>
        <dbReference type="PROSITE-ProRule" id="PRU00108"/>
    </source>
</evidence>
<evidence type="ECO:0000256" key="4">
    <source>
        <dbReference type="ARBA" id="ARBA00023242"/>
    </source>
</evidence>
<dbReference type="Pfam" id="PF00046">
    <property type="entry name" value="Homeodomain"/>
    <property type="match status" value="1"/>
</dbReference>
<dbReference type="HOGENOM" id="CLU_066305_0_0_1"/>
<evidence type="ECO:0000256" key="3">
    <source>
        <dbReference type="ARBA" id="ARBA00023155"/>
    </source>
</evidence>
<feature type="domain" description="Homeobox" evidence="8">
    <location>
        <begin position="193"/>
        <end position="253"/>
    </location>
</feature>
<dbReference type="InterPro" id="IPR001356">
    <property type="entry name" value="HD"/>
</dbReference>
<dbReference type="Proteomes" id="UP000008068">
    <property type="component" value="Unassembled WGS sequence"/>
</dbReference>
<evidence type="ECO:0000313" key="10">
    <source>
        <dbReference type="Proteomes" id="UP000008068"/>
    </source>
</evidence>
<evidence type="ECO:0000256" key="6">
    <source>
        <dbReference type="RuleBase" id="RU000682"/>
    </source>
</evidence>
<evidence type="ECO:0000256" key="7">
    <source>
        <dbReference type="SAM" id="MobiDB-lite"/>
    </source>
</evidence>
<dbReference type="SUPFAM" id="SSF46689">
    <property type="entry name" value="Homeodomain-like"/>
    <property type="match status" value="1"/>
</dbReference>
<protein>
    <recommendedName>
        <fullName evidence="8">Homeobox domain-containing protein</fullName>
    </recommendedName>
</protein>
<dbReference type="CDD" id="cd00086">
    <property type="entry name" value="homeodomain"/>
    <property type="match status" value="1"/>
</dbReference>
<dbReference type="InParanoid" id="G0NKT1"/>
<reference evidence="10" key="1">
    <citation type="submission" date="2011-07" db="EMBL/GenBank/DDBJ databases">
        <authorList>
            <consortium name="Caenorhabditis brenneri Sequencing and Analysis Consortium"/>
            <person name="Wilson R.K."/>
        </authorList>
    </citation>
    <scope>NUCLEOTIDE SEQUENCE [LARGE SCALE GENOMIC DNA]</scope>
    <source>
        <strain evidence="10">PB2801</strain>
    </source>
</reference>
<dbReference type="AlphaFoldDB" id="G0NKT1"/>
<feature type="DNA-binding region" description="Homeobox" evidence="5">
    <location>
        <begin position="195"/>
        <end position="254"/>
    </location>
</feature>
<dbReference type="InterPro" id="IPR017970">
    <property type="entry name" value="Homeobox_CS"/>
</dbReference>
<dbReference type="STRING" id="135651.G0NKT1"/>